<accession>R4YX59</accession>
<sequence length="114" mass="12268">MNTSCHSSDRIEVVFDHPNLVSDSGLLLMSTLARCLGLPGLVRYWVHTKAPNPAAKVMTLVMGMIAGATRNGTVPAFPFGFGLSYSEFELTDVTISVDQGALIFSCVTQRYTPG</sequence>
<protein>
    <recommendedName>
        <fullName evidence="3">Transposase DDE domain-containing protein</fullName>
    </recommendedName>
</protein>
<evidence type="ECO:0008006" key="3">
    <source>
        <dbReference type="Google" id="ProtNLM"/>
    </source>
</evidence>
<organism evidence="1 2">
    <name type="scientific">Candidatus Neomicrothrix parvicella RN1</name>
    <dbReference type="NCBI Taxonomy" id="1229780"/>
    <lineage>
        <taxon>Bacteria</taxon>
        <taxon>Bacillati</taxon>
        <taxon>Actinomycetota</taxon>
        <taxon>Acidimicrobiia</taxon>
        <taxon>Acidimicrobiales</taxon>
        <taxon>Microthrixaceae</taxon>
        <taxon>Candidatus Neomicrothrix</taxon>
    </lineage>
</organism>
<dbReference type="Proteomes" id="UP000018291">
    <property type="component" value="Unassembled WGS sequence"/>
</dbReference>
<dbReference type="HOGENOM" id="CLU_2116543_0_0_11"/>
<dbReference type="AlphaFoldDB" id="R4YX59"/>
<dbReference type="OrthoDB" id="3187421at2"/>
<evidence type="ECO:0000313" key="1">
    <source>
        <dbReference type="EMBL" id="CCM62909.1"/>
    </source>
</evidence>
<proteinExistence type="predicted"/>
<dbReference type="EMBL" id="CANL01000007">
    <property type="protein sequence ID" value="CCM62909.1"/>
    <property type="molecule type" value="Genomic_DNA"/>
</dbReference>
<keyword evidence="2" id="KW-1185">Reference proteome</keyword>
<evidence type="ECO:0000313" key="2">
    <source>
        <dbReference type="Proteomes" id="UP000018291"/>
    </source>
</evidence>
<dbReference type="RefSeq" id="WP_012224795.1">
    <property type="nucleotide sequence ID" value="NZ_HG422565.1"/>
</dbReference>
<name>R4YX59_9ACTN</name>
<dbReference type="STRING" id="1229780.BN381_150022"/>
<reference evidence="1 2" key="1">
    <citation type="journal article" date="2013" name="ISME J.">
        <title>Metabolic model for the filamentous 'Candidatus Microthrix parvicella' based on genomic and metagenomic analyses.</title>
        <authorList>
            <person name="Jon McIlroy S."/>
            <person name="Kristiansen R."/>
            <person name="Albertsen M."/>
            <person name="Michael Karst S."/>
            <person name="Rossetti S."/>
            <person name="Lund Nielsen J."/>
            <person name="Tandoi V."/>
            <person name="James Seviour R."/>
            <person name="Nielsen P.H."/>
        </authorList>
    </citation>
    <scope>NUCLEOTIDE SEQUENCE [LARGE SCALE GENOMIC DNA]</scope>
    <source>
        <strain evidence="1 2">RN1</strain>
    </source>
</reference>
<gene>
    <name evidence="1" type="ORF">BN381_150022</name>
</gene>
<comment type="caution">
    <text evidence="1">The sequence shown here is derived from an EMBL/GenBank/DDBJ whole genome shotgun (WGS) entry which is preliminary data.</text>
</comment>